<evidence type="ECO:0000313" key="11">
    <source>
        <dbReference type="Proteomes" id="UP000189299"/>
    </source>
</evidence>
<gene>
    <name evidence="8" type="primary">tilS</name>
    <name evidence="10" type="ORF">BTN92_10950</name>
</gene>
<proteinExistence type="inferred from homology"/>
<reference evidence="10 11" key="1">
    <citation type="submission" date="2016-12" db="EMBL/GenBank/DDBJ databases">
        <authorList>
            <person name="Song W.-J."/>
            <person name="Kurnit D.M."/>
        </authorList>
    </citation>
    <scope>NUCLEOTIDE SEQUENCE [LARGE SCALE GENOMIC DNA]</scope>
    <source>
        <strain evidence="10 11">CGB1038-1_S1</strain>
    </source>
</reference>
<evidence type="ECO:0000313" key="10">
    <source>
        <dbReference type="EMBL" id="ONN42399.1"/>
    </source>
</evidence>
<dbReference type="InterPro" id="IPR012094">
    <property type="entry name" value="tRNA_Ile_lys_synt"/>
</dbReference>
<dbReference type="InterPro" id="IPR012795">
    <property type="entry name" value="tRNA_Ile_lys_synt_N"/>
</dbReference>
<evidence type="ECO:0000256" key="2">
    <source>
        <dbReference type="ARBA" id="ARBA00022490"/>
    </source>
</evidence>
<comment type="caution">
    <text evidence="10">The sequence shown here is derived from an EMBL/GenBank/DDBJ whole genome shotgun (WGS) entry which is preliminary data.</text>
</comment>
<dbReference type="Proteomes" id="UP000189299">
    <property type="component" value="Unassembled WGS sequence"/>
</dbReference>
<dbReference type="GO" id="GO:0005737">
    <property type="term" value="C:cytoplasm"/>
    <property type="evidence" value="ECO:0007669"/>
    <property type="project" value="UniProtKB-SubCell"/>
</dbReference>
<dbReference type="NCBIfam" id="TIGR02433">
    <property type="entry name" value="lysidine_TilS_C"/>
    <property type="match status" value="1"/>
</dbReference>
<evidence type="ECO:0000256" key="8">
    <source>
        <dbReference type="HAMAP-Rule" id="MF_01161"/>
    </source>
</evidence>
<evidence type="ECO:0000256" key="1">
    <source>
        <dbReference type="ARBA" id="ARBA00004496"/>
    </source>
</evidence>
<evidence type="ECO:0000256" key="6">
    <source>
        <dbReference type="ARBA" id="ARBA00022840"/>
    </source>
</evidence>
<comment type="subcellular location">
    <subcellularLocation>
        <location evidence="1 8">Cytoplasm</location>
    </subcellularLocation>
</comment>
<keyword evidence="6 8" id="KW-0067">ATP-binding</keyword>
<dbReference type="OrthoDB" id="9807403at2"/>
<comment type="domain">
    <text evidence="8">The N-terminal region contains the highly conserved SGGXDS motif, predicted to be a P-loop motif involved in ATP binding.</text>
</comment>
<dbReference type="Pfam" id="PF01171">
    <property type="entry name" value="ATP_bind_3"/>
    <property type="match status" value="1"/>
</dbReference>
<dbReference type="PANTHER" id="PTHR43033">
    <property type="entry name" value="TRNA(ILE)-LYSIDINE SYNTHASE-RELATED"/>
    <property type="match status" value="1"/>
</dbReference>
<evidence type="ECO:0000256" key="3">
    <source>
        <dbReference type="ARBA" id="ARBA00022598"/>
    </source>
</evidence>
<dbReference type="SMART" id="SM00977">
    <property type="entry name" value="TilS_C"/>
    <property type="match status" value="1"/>
</dbReference>
<protein>
    <recommendedName>
        <fullName evidence="8">tRNA(Ile)-lysidine synthase</fullName>
        <ecNumber evidence="8">6.3.4.19</ecNumber>
    </recommendedName>
    <alternativeName>
        <fullName evidence="8">tRNA(Ile)-2-lysyl-cytidine synthase</fullName>
    </alternativeName>
    <alternativeName>
        <fullName evidence="8">tRNA(Ile)-lysidine synthetase</fullName>
    </alternativeName>
</protein>
<dbReference type="SUPFAM" id="SSF52402">
    <property type="entry name" value="Adenine nucleotide alpha hydrolases-like"/>
    <property type="match status" value="1"/>
</dbReference>
<dbReference type="InterPro" id="IPR012796">
    <property type="entry name" value="Lysidine-tRNA-synth_C"/>
</dbReference>
<dbReference type="GO" id="GO:0006400">
    <property type="term" value="P:tRNA modification"/>
    <property type="evidence" value="ECO:0007669"/>
    <property type="project" value="UniProtKB-UniRule"/>
</dbReference>
<evidence type="ECO:0000259" key="9">
    <source>
        <dbReference type="SMART" id="SM00977"/>
    </source>
</evidence>
<dbReference type="Gene3D" id="3.40.50.620">
    <property type="entry name" value="HUPs"/>
    <property type="match status" value="1"/>
</dbReference>
<dbReference type="AlphaFoldDB" id="A0A1V2UGE7"/>
<dbReference type="STRING" id="53346.A5802_002963"/>
<dbReference type="EC" id="6.3.4.19" evidence="8"/>
<feature type="domain" description="Lysidine-tRNA(Ile) synthetase C-terminal" evidence="9">
    <location>
        <begin position="391"/>
        <end position="465"/>
    </location>
</feature>
<dbReference type="GO" id="GO:0005524">
    <property type="term" value="F:ATP binding"/>
    <property type="evidence" value="ECO:0007669"/>
    <property type="project" value="UniProtKB-UniRule"/>
</dbReference>
<dbReference type="RefSeq" id="WP_077151735.1">
    <property type="nucleotide sequence ID" value="NZ_CABMMO010000010.1"/>
</dbReference>
<comment type="similarity">
    <text evidence="8">Belongs to the tRNA(Ile)-lysidine synthase family.</text>
</comment>
<dbReference type="PANTHER" id="PTHR43033:SF1">
    <property type="entry name" value="TRNA(ILE)-LYSIDINE SYNTHASE-RELATED"/>
    <property type="match status" value="1"/>
</dbReference>
<feature type="binding site" evidence="8">
    <location>
        <begin position="33"/>
        <end position="38"/>
    </location>
    <ligand>
        <name>ATP</name>
        <dbReference type="ChEBI" id="CHEBI:30616"/>
    </ligand>
</feature>
<evidence type="ECO:0000256" key="4">
    <source>
        <dbReference type="ARBA" id="ARBA00022694"/>
    </source>
</evidence>
<dbReference type="HAMAP" id="MF_01161">
    <property type="entry name" value="tRNA_Ile_lys_synt"/>
    <property type="match status" value="1"/>
</dbReference>
<dbReference type="NCBIfam" id="TIGR02432">
    <property type="entry name" value="lysidine_TilS_N"/>
    <property type="match status" value="1"/>
</dbReference>
<evidence type="ECO:0000256" key="7">
    <source>
        <dbReference type="ARBA" id="ARBA00048539"/>
    </source>
</evidence>
<keyword evidence="3 8" id="KW-0436">Ligase</keyword>
<accession>A0A1V2UGE7</accession>
<organism evidence="10 11">
    <name type="scientific">Enterococcus mundtii</name>
    <dbReference type="NCBI Taxonomy" id="53346"/>
    <lineage>
        <taxon>Bacteria</taxon>
        <taxon>Bacillati</taxon>
        <taxon>Bacillota</taxon>
        <taxon>Bacilli</taxon>
        <taxon>Lactobacillales</taxon>
        <taxon>Enterococcaceae</taxon>
        <taxon>Enterococcus</taxon>
    </lineage>
</organism>
<dbReference type="InterPro" id="IPR014729">
    <property type="entry name" value="Rossmann-like_a/b/a_fold"/>
</dbReference>
<sequence>MDRRASQFKQAFIKRGLRRGYLSEHAKILVAVSGGVDSMVLLDCLMTAQKQIGFRLGVVHIDHRLRSVSVDEAAYLADFCDKNNLTFHLKVWENPAEQGIETAARAFRYEKFDEIVRDYHYDKLMTAHHGDDQMETILMKIIRGGQLGTYAGIKETQPFAGGRLIRPLLSFSKEQLYAYAEAEDLPFFEDYTNQELTVQRNRLRHLVVPQLKKENTQAMAHFQKFSQQIQWAEQFIRKNTHQMITEHLTYREERLSIPWKVIESLESFERNFFFYTFFDYVFPITKVTIKEKQIDTLLQQCEQAAGQWQIDLGKRWVIERSYEVLYLYERKKERSTNHQNTPLKIIPNQSIQLGESEWLGIYTPDQLPDWKLDETGEIFTHDLWLSAEQSLWVDRRKPGDRIQLTETLNKRVSRYFIDKKISVAQRKNSWVIIDEGRNLWSLVPFVHSYLSIGVETDKIHYILLYKYQKEAIGRRT</sequence>
<dbReference type="InterPro" id="IPR011063">
    <property type="entry name" value="TilS/TtcA_N"/>
</dbReference>
<name>A0A1V2UGE7_ENTMU</name>
<evidence type="ECO:0000256" key="5">
    <source>
        <dbReference type="ARBA" id="ARBA00022741"/>
    </source>
</evidence>
<keyword evidence="5 8" id="KW-0547">Nucleotide-binding</keyword>
<comment type="catalytic activity">
    <reaction evidence="7 8">
        <text>cytidine(34) in tRNA(Ile2) + L-lysine + ATP = lysidine(34) in tRNA(Ile2) + AMP + diphosphate + H(+)</text>
        <dbReference type="Rhea" id="RHEA:43744"/>
        <dbReference type="Rhea" id="RHEA-COMP:10625"/>
        <dbReference type="Rhea" id="RHEA-COMP:10670"/>
        <dbReference type="ChEBI" id="CHEBI:15378"/>
        <dbReference type="ChEBI" id="CHEBI:30616"/>
        <dbReference type="ChEBI" id="CHEBI:32551"/>
        <dbReference type="ChEBI" id="CHEBI:33019"/>
        <dbReference type="ChEBI" id="CHEBI:82748"/>
        <dbReference type="ChEBI" id="CHEBI:83665"/>
        <dbReference type="ChEBI" id="CHEBI:456215"/>
        <dbReference type="EC" id="6.3.4.19"/>
    </reaction>
</comment>
<dbReference type="EMBL" id="MSTR01000010">
    <property type="protein sequence ID" value="ONN42399.1"/>
    <property type="molecule type" value="Genomic_DNA"/>
</dbReference>
<comment type="function">
    <text evidence="8">Ligates lysine onto the cytidine present at position 34 of the AUA codon-specific tRNA(Ile) that contains the anticodon CAU, in an ATP-dependent manner. Cytidine is converted to lysidine, thus changing the amino acid specificity of the tRNA from methionine to isoleucine.</text>
</comment>
<keyword evidence="2 8" id="KW-0963">Cytoplasm</keyword>
<dbReference type="GO" id="GO:0032267">
    <property type="term" value="F:tRNA(Ile)-lysidine synthase activity"/>
    <property type="evidence" value="ECO:0007669"/>
    <property type="project" value="UniProtKB-EC"/>
</dbReference>
<keyword evidence="4 8" id="KW-0819">tRNA processing</keyword>
<dbReference type="CDD" id="cd01992">
    <property type="entry name" value="TilS_N"/>
    <property type="match status" value="1"/>
</dbReference>